<evidence type="ECO:0000313" key="2">
    <source>
        <dbReference type="Proteomes" id="UP001620514"/>
    </source>
</evidence>
<reference evidence="1 2" key="1">
    <citation type="submission" date="2024-10" db="EMBL/GenBank/DDBJ databases">
        <authorList>
            <person name="Deangelis K."/>
            <person name="Huntemann M."/>
            <person name="Clum A."/>
            <person name="Wang J."/>
            <person name="Palaniappan K."/>
            <person name="Ritter S."/>
            <person name="Chen I.-M."/>
            <person name="Stamatis D."/>
            <person name="Reddy T."/>
            <person name="O'Malley R."/>
            <person name="Daum C."/>
            <person name="Ng V."/>
            <person name="Ivanova N."/>
            <person name="Kyrpides N."/>
            <person name="Woyke T."/>
        </authorList>
    </citation>
    <scope>NUCLEOTIDE SEQUENCE [LARGE SCALE GENOMIC DNA]</scope>
    <source>
        <strain evidence="1 2">GAS97</strain>
    </source>
</reference>
<proteinExistence type="predicted"/>
<dbReference type="RefSeq" id="WP_404610490.1">
    <property type="nucleotide sequence ID" value="NZ_JBIYDN010000019.1"/>
</dbReference>
<organism evidence="1 2">
    <name type="scientific">Caballeronia udeis</name>
    <dbReference type="NCBI Taxonomy" id="1232866"/>
    <lineage>
        <taxon>Bacteria</taxon>
        <taxon>Pseudomonadati</taxon>
        <taxon>Pseudomonadota</taxon>
        <taxon>Betaproteobacteria</taxon>
        <taxon>Burkholderiales</taxon>
        <taxon>Burkholderiaceae</taxon>
        <taxon>Caballeronia</taxon>
    </lineage>
</organism>
<name>A0ABW8MP87_9BURK</name>
<keyword evidence="1" id="KW-0378">Hydrolase</keyword>
<keyword evidence="2" id="KW-1185">Reference proteome</keyword>
<evidence type="ECO:0000313" key="1">
    <source>
        <dbReference type="EMBL" id="MFK4445507.1"/>
    </source>
</evidence>
<dbReference type="Proteomes" id="UP001620514">
    <property type="component" value="Unassembled WGS sequence"/>
</dbReference>
<protein>
    <submittedName>
        <fullName evidence="1">Dienelactone hydrolase</fullName>
    </submittedName>
</protein>
<dbReference type="GO" id="GO:0016787">
    <property type="term" value="F:hydrolase activity"/>
    <property type="evidence" value="ECO:0007669"/>
    <property type="project" value="UniProtKB-KW"/>
</dbReference>
<gene>
    <name evidence="1" type="ORF">ABH943_005532</name>
</gene>
<accession>A0ABW8MP87</accession>
<dbReference type="EMBL" id="JBIYDN010000019">
    <property type="protein sequence ID" value="MFK4445507.1"/>
    <property type="molecule type" value="Genomic_DNA"/>
</dbReference>
<comment type="caution">
    <text evidence="1">The sequence shown here is derived from an EMBL/GenBank/DDBJ whole genome shotgun (WGS) entry which is preliminary data.</text>
</comment>
<reference evidence="1 2" key="2">
    <citation type="submission" date="2024-11" db="EMBL/GenBank/DDBJ databases">
        <title>Using genomics to understand microbial adaptation to soil warming.</title>
        <authorList>
            <person name="Deangelis K.M. PhD."/>
        </authorList>
    </citation>
    <scope>NUCLEOTIDE SEQUENCE [LARGE SCALE GENOMIC DNA]</scope>
    <source>
        <strain evidence="1 2">GAS97</strain>
    </source>
</reference>
<sequence>MQARSIMVDDPLEDFTPRTMTFESKTKKVYVSGRGPAAIVLPEMLGISPAVSRLARWVRDAGFTVFTVLVRP</sequence>